<dbReference type="AlphaFoldDB" id="A0A8T0ER09"/>
<dbReference type="Proteomes" id="UP000807504">
    <property type="component" value="Unassembled WGS sequence"/>
</dbReference>
<accession>A0A8T0ER09</accession>
<name>A0A8T0ER09_ARGBR</name>
<organism evidence="1 2">
    <name type="scientific">Argiope bruennichi</name>
    <name type="common">Wasp spider</name>
    <name type="synonym">Aranea bruennichi</name>
    <dbReference type="NCBI Taxonomy" id="94029"/>
    <lineage>
        <taxon>Eukaryota</taxon>
        <taxon>Metazoa</taxon>
        <taxon>Ecdysozoa</taxon>
        <taxon>Arthropoda</taxon>
        <taxon>Chelicerata</taxon>
        <taxon>Arachnida</taxon>
        <taxon>Araneae</taxon>
        <taxon>Araneomorphae</taxon>
        <taxon>Entelegynae</taxon>
        <taxon>Araneoidea</taxon>
        <taxon>Araneidae</taxon>
        <taxon>Argiope</taxon>
    </lineage>
</organism>
<keyword evidence="2" id="KW-1185">Reference proteome</keyword>
<evidence type="ECO:0000313" key="1">
    <source>
        <dbReference type="EMBL" id="KAF8778240.1"/>
    </source>
</evidence>
<comment type="caution">
    <text evidence="1">The sequence shown here is derived from an EMBL/GenBank/DDBJ whole genome shotgun (WGS) entry which is preliminary data.</text>
</comment>
<gene>
    <name evidence="1" type="ORF">HNY73_014981</name>
</gene>
<reference evidence="1" key="2">
    <citation type="submission" date="2020-06" db="EMBL/GenBank/DDBJ databases">
        <authorList>
            <person name="Sheffer M."/>
        </authorList>
    </citation>
    <scope>NUCLEOTIDE SEQUENCE</scope>
</reference>
<sequence length="187" mass="21760">MSQEIGERSTHTGDAFVDFAYDLLAYALPILGCDWVAPPEFKRSTKKVFKDSFGDAIILYRARHAEEFEEGLRRYLAIENGEEGVSYLQQFCKRTFKGNIPLMEFIVYCAFLLNISICYSELGDLEEVHRLADETFGVFYNYVEIYFTIVGGWHALYRVAEQYVDFVKFPSPRICLNQVQKPWKNQN</sequence>
<dbReference type="EMBL" id="JABXBU010002072">
    <property type="protein sequence ID" value="KAF8778240.1"/>
    <property type="molecule type" value="Genomic_DNA"/>
</dbReference>
<proteinExistence type="predicted"/>
<protein>
    <submittedName>
        <fullName evidence="1">Uncharacterized protein</fullName>
    </submittedName>
</protein>
<evidence type="ECO:0000313" key="2">
    <source>
        <dbReference type="Proteomes" id="UP000807504"/>
    </source>
</evidence>
<reference evidence="1" key="1">
    <citation type="journal article" date="2020" name="bioRxiv">
        <title>Chromosome-level reference genome of the European wasp spider Argiope bruennichi: a resource for studies on range expansion and evolutionary adaptation.</title>
        <authorList>
            <person name="Sheffer M.M."/>
            <person name="Hoppe A."/>
            <person name="Krehenwinkel H."/>
            <person name="Uhl G."/>
            <person name="Kuss A.W."/>
            <person name="Jensen L."/>
            <person name="Jensen C."/>
            <person name="Gillespie R.G."/>
            <person name="Hoff K.J."/>
            <person name="Prost S."/>
        </authorList>
    </citation>
    <scope>NUCLEOTIDE SEQUENCE</scope>
</reference>